<dbReference type="EMBL" id="BMPN01000005">
    <property type="protein sequence ID" value="GGJ68414.1"/>
    <property type="molecule type" value="Genomic_DNA"/>
</dbReference>
<evidence type="ECO:0000313" key="1">
    <source>
        <dbReference type="EMBL" id="GGJ68414.1"/>
    </source>
</evidence>
<accession>A0ABQ2DQH6</accession>
<gene>
    <name evidence="1" type="ORF">GCM10007111_32720</name>
</gene>
<organism evidence="1 2">
    <name type="scientific">Virgibacillus kapii</name>
    <dbReference type="NCBI Taxonomy" id="1638645"/>
    <lineage>
        <taxon>Bacteria</taxon>
        <taxon>Bacillati</taxon>
        <taxon>Bacillota</taxon>
        <taxon>Bacilli</taxon>
        <taxon>Bacillales</taxon>
        <taxon>Bacillaceae</taxon>
        <taxon>Virgibacillus</taxon>
    </lineage>
</organism>
<reference evidence="2" key="1">
    <citation type="journal article" date="2019" name="Int. J. Syst. Evol. Microbiol.">
        <title>The Global Catalogue of Microorganisms (GCM) 10K type strain sequencing project: providing services to taxonomists for standard genome sequencing and annotation.</title>
        <authorList>
            <consortium name="The Broad Institute Genomics Platform"/>
            <consortium name="The Broad Institute Genome Sequencing Center for Infectious Disease"/>
            <person name="Wu L."/>
            <person name="Ma J."/>
        </authorList>
    </citation>
    <scope>NUCLEOTIDE SEQUENCE [LARGE SCALE GENOMIC DNA]</scope>
    <source>
        <strain evidence="2">JCM 30071</strain>
    </source>
</reference>
<name>A0ABQ2DQH6_9BACI</name>
<dbReference type="Proteomes" id="UP000634435">
    <property type="component" value="Unassembled WGS sequence"/>
</dbReference>
<comment type="caution">
    <text evidence="1">The sequence shown here is derived from an EMBL/GenBank/DDBJ whole genome shotgun (WGS) entry which is preliminary data.</text>
</comment>
<evidence type="ECO:0000313" key="2">
    <source>
        <dbReference type="Proteomes" id="UP000634435"/>
    </source>
</evidence>
<proteinExistence type="predicted"/>
<dbReference type="Gene3D" id="3.40.630.30">
    <property type="match status" value="1"/>
</dbReference>
<sequence>MLFESAKRRFRKITLSDVEQYHNWRNNLEVMEATNARLDIYAERNRFADRHCVTNSNRS</sequence>
<keyword evidence="2" id="KW-1185">Reference proteome</keyword>
<protein>
    <submittedName>
        <fullName evidence="1">Uncharacterized protein</fullName>
    </submittedName>
</protein>